<protein>
    <submittedName>
        <fullName evidence="1">Uncharacterized protein</fullName>
    </submittedName>
</protein>
<name>A0A0E9W5V7_ANGAN</name>
<sequence length="42" mass="4892">MGVNHCYCVKRGVNNSRSVYRPYRPFRIILKSSFIAVEAFIV</sequence>
<reference evidence="1" key="1">
    <citation type="submission" date="2014-11" db="EMBL/GenBank/DDBJ databases">
        <authorList>
            <person name="Amaro Gonzalez C."/>
        </authorList>
    </citation>
    <scope>NUCLEOTIDE SEQUENCE</scope>
</reference>
<organism evidence="1">
    <name type="scientific">Anguilla anguilla</name>
    <name type="common">European freshwater eel</name>
    <name type="synonym">Muraena anguilla</name>
    <dbReference type="NCBI Taxonomy" id="7936"/>
    <lineage>
        <taxon>Eukaryota</taxon>
        <taxon>Metazoa</taxon>
        <taxon>Chordata</taxon>
        <taxon>Craniata</taxon>
        <taxon>Vertebrata</taxon>
        <taxon>Euteleostomi</taxon>
        <taxon>Actinopterygii</taxon>
        <taxon>Neopterygii</taxon>
        <taxon>Teleostei</taxon>
        <taxon>Anguilliformes</taxon>
        <taxon>Anguillidae</taxon>
        <taxon>Anguilla</taxon>
    </lineage>
</organism>
<proteinExistence type="predicted"/>
<dbReference type="EMBL" id="GBXM01023602">
    <property type="protein sequence ID" value="JAH84975.1"/>
    <property type="molecule type" value="Transcribed_RNA"/>
</dbReference>
<accession>A0A0E9W5V7</accession>
<reference evidence="1" key="2">
    <citation type="journal article" date="2015" name="Fish Shellfish Immunol.">
        <title>Early steps in the European eel (Anguilla anguilla)-Vibrio vulnificus interaction in the gills: Role of the RtxA13 toxin.</title>
        <authorList>
            <person name="Callol A."/>
            <person name="Pajuelo D."/>
            <person name="Ebbesson L."/>
            <person name="Teles M."/>
            <person name="MacKenzie S."/>
            <person name="Amaro C."/>
        </authorList>
    </citation>
    <scope>NUCLEOTIDE SEQUENCE</scope>
</reference>
<evidence type="ECO:0000313" key="1">
    <source>
        <dbReference type="EMBL" id="JAH84975.1"/>
    </source>
</evidence>
<dbReference type="AlphaFoldDB" id="A0A0E9W5V7"/>